<proteinExistence type="predicted"/>
<reference evidence="2" key="1">
    <citation type="submission" date="2022-11" db="UniProtKB">
        <authorList>
            <consortium name="WormBaseParasite"/>
        </authorList>
    </citation>
    <scope>IDENTIFICATION</scope>
</reference>
<name>A0A914QGX2_9BILA</name>
<dbReference type="Proteomes" id="UP000887578">
    <property type="component" value="Unplaced"/>
</dbReference>
<dbReference type="WBParaSite" id="PDA_v2.g26524.t1">
    <property type="protein sequence ID" value="PDA_v2.g26524.t1"/>
    <property type="gene ID" value="PDA_v2.g26524"/>
</dbReference>
<accession>A0A914QGX2</accession>
<sequence>MNIKKGRYSCYCFQSCDLKFQWQKKHECFGNSQNVCNYLLKSGINENDIPLEGKPVKVVINEIAYNVSTIFNDIEYLNITEKWKQILEANKWDSNDNEKMLNFNITKNRNLIFEQYIAICDTVKWKSEEYRIIEKNLKTEEEEIVFPKNLYDVKFEEIDQWGDDKEIRMIITNNDKQSICPEQIVFELDEKSSIKKSWNLESEMNNDIFDFPPKLEISPGKEHRGSGFILNGNIPNFTITFKNCNLISRTGPEGFHLKALEILSDGERKKFIVTAYNRIQKPLYCGSFALFFSNNTKIESMWNMKKRTTKNENDYDFPDWLIFKPGEFYAETGFILSEGDLQDAKGIIHRYSDGYNHELQYCPLYGFQIEIISTSIIENNLTKIDFKVVNYDIKPICKGRFELEISKDSKILSLWNMKRSSRQEVYEYTFPQPWRLEPSQTVQNMGIIIEGKFLYF</sequence>
<keyword evidence="1" id="KW-1185">Reference proteome</keyword>
<protein>
    <submittedName>
        <fullName evidence="2">Galectin</fullName>
    </submittedName>
</protein>
<evidence type="ECO:0000313" key="1">
    <source>
        <dbReference type="Proteomes" id="UP000887578"/>
    </source>
</evidence>
<organism evidence="1 2">
    <name type="scientific">Panagrolaimus davidi</name>
    <dbReference type="NCBI Taxonomy" id="227884"/>
    <lineage>
        <taxon>Eukaryota</taxon>
        <taxon>Metazoa</taxon>
        <taxon>Ecdysozoa</taxon>
        <taxon>Nematoda</taxon>
        <taxon>Chromadorea</taxon>
        <taxon>Rhabditida</taxon>
        <taxon>Tylenchina</taxon>
        <taxon>Panagrolaimomorpha</taxon>
        <taxon>Panagrolaimoidea</taxon>
        <taxon>Panagrolaimidae</taxon>
        <taxon>Panagrolaimus</taxon>
    </lineage>
</organism>
<dbReference type="AlphaFoldDB" id="A0A914QGX2"/>
<evidence type="ECO:0000313" key="2">
    <source>
        <dbReference type="WBParaSite" id="PDA_v2.g26524.t1"/>
    </source>
</evidence>